<keyword evidence="9" id="KW-1185">Reference proteome</keyword>
<dbReference type="GO" id="GO:0005783">
    <property type="term" value="C:endoplasmic reticulum"/>
    <property type="evidence" value="ECO:0007669"/>
    <property type="project" value="TreeGrafter"/>
</dbReference>
<feature type="transmembrane region" description="Helical" evidence="7">
    <location>
        <begin position="21"/>
        <end position="38"/>
    </location>
</feature>
<dbReference type="InterPro" id="IPR004299">
    <property type="entry name" value="MBOAT_fam"/>
</dbReference>
<accession>A0A8I3A7Y3</accession>
<dbReference type="InterPro" id="IPR049941">
    <property type="entry name" value="LPLAT_7/PORCN-like"/>
</dbReference>
<keyword evidence="2" id="KW-0808">Transferase</keyword>
<dbReference type="Pfam" id="PF03062">
    <property type="entry name" value="MBOAT"/>
    <property type="match status" value="1"/>
</dbReference>
<sequence>MQRATPNSRKRAACRKMLEGLVFLSLYGFVPILRLYNVNTLFTKPNRIAVFQFYGFVERFKFYAIWTLTEGANILTGLDFTGFGEYLWEGAVNVKPLEIELSSNFKAVLDSWNINTNICLMEYVYKRVTPRAGSQASAVLL</sequence>
<protein>
    <submittedName>
        <fullName evidence="8">Uncharacterized protein</fullName>
    </submittedName>
</protein>
<dbReference type="GO" id="GO:0046474">
    <property type="term" value="P:glycerophospholipid biosynthetic process"/>
    <property type="evidence" value="ECO:0007669"/>
    <property type="project" value="TreeGrafter"/>
</dbReference>
<dbReference type="AlphaFoldDB" id="A0A8I3A7Y3"/>
<evidence type="ECO:0000256" key="6">
    <source>
        <dbReference type="ARBA" id="ARBA00023315"/>
    </source>
</evidence>
<name>A0A8I3A7Y3_9AGAM</name>
<evidence type="ECO:0000313" key="8">
    <source>
        <dbReference type="EMBL" id="KAG6375061.1"/>
    </source>
</evidence>
<proteinExistence type="predicted"/>
<keyword evidence="4 7" id="KW-1133">Transmembrane helix</keyword>
<keyword evidence="3 7" id="KW-0812">Transmembrane</keyword>
<evidence type="ECO:0000256" key="3">
    <source>
        <dbReference type="ARBA" id="ARBA00022692"/>
    </source>
</evidence>
<dbReference type="EMBL" id="JAGFBS010000016">
    <property type="protein sequence ID" value="KAG6375061.1"/>
    <property type="molecule type" value="Genomic_DNA"/>
</dbReference>
<dbReference type="OrthoDB" id="286734at2759"/>
<dbReference type="GO" id="GO:0047184">
    <property type="term" value="F:1-acylglycerophosphocholine O-acyltransferase activity"/>
    <property type="evidence" value="ECO:0007669"/>
    <property type="project" value="TreeGrafter"/>
</dbReference>
<evidence type="ECO:0000313" key="9">
    <source>
        <dbReference type="Proteomes" id="UP000683000"/>
    </source>
</evidence>
<evidence type="ECO:0000256" key="4">
    <source>
        <dbReference type="ARBA" id="ARBA00022989"/>
    </source>
</evidence>
<dbReference type="GO" id="GO:0030258">
    <property type="term" value="P:lipid modification"/>
    <property type="evidence" value="ECO:0007669"/>
    <property type="project" value="TreeGrafter"/>
</dbReference>
<comment type="subcellular location">
    <subcellularLocation>
        <location evidence="1">Membrane</location>
        <topology evidence="1">Multi-pass membrane protein</topology>
    </subcellularLocation>
</comment>
<evidence type="ECO:0000256" key="5">
    <source>
        <dbReference type="ARBA" id="ARBA00023136"/>
    </source>
</evidence>
<keyword evidence="6" id="KW-0012">Acyltransferase</keyword>
<gene>
    <name evidence="8" type="ORF">JVT61DRAFT_3844</name>
</gene>
<dbReference type="PANTHER" id="PTHR13906">
    <property type="entry name" value="PORCUPINE"/>
    <property type="match status" value="1"/>
</dbReference>
<dbReference type="PANTHER" id="PTHR13906:SF4">
    <property type="entry name" value="LYSOPHOSPHOLIPID ACYLTRANSFERASE 6"/>
    <property type="match status" value="1"/>
</dbReference>
<dbReference type="GO" id="GO:0003841">
    <property type="term" value="F:1-acylglycerol-3-phosphate O-acyltransferase activity"/>
    <property type="evidence" value="ECO:0007669"/>
    <property type="project" value="TreeGrafter"/>
</dbReference>
<reference evidence="8" key="1">
    <citation type="submission" date="2021-03" db="EMBL/GenBank/DDBJ databases">
        <title>Evolutionary innovations through gain and loss of genes in the ectomycorrhizal Boletales.</title>
        <authorList>
            <person name="Wu G."/>
            <person name="Miyauchi S."/>
            <person name="Morin E."/>
            <person name="Yang Z.-L."/>
            <person name="Xu J."/>
            <person name="Martin F.M."/>
        </authorList>
    </citation>
    <scope>NUCLEOTIDE SEQUENCE</scope>
    <source>
        <strain evidence="8">BR01</strain>
    </source>
</reference>
<dbReference type="Proteomes" id="UP000683000">
    <property type="component" value="Unassembled WGS sequence"/>
</dbReference>
<organism evidence="8 9">
    <name type="scientific">Boletus reticuloceps</name>
    <dbReference type="NCBI Taxonomy" id="495285"/>
    <lineage>
        <taxon>Eukaryota</taxon>
        <taxon>Fungi</taxon>
        <taxon>Dikarya</taxon>
        <taxon>Basidiomycota</taxon>
        <taxon>Agaricomycotina</taxon>
        <taxon>Agaricomycetes</taxon>
        <taxon>Agaricomycetidae</taxon>
        <taxon>Boletales</taxon>
        <taxon>Boletineae</taxon>
        <taxon>Boletaceae</taxon>
        <taxon>Boletoideae</taxon>
        <taxon>Boletus</taxon>
    </lineage>
</organism>
<keyword evidence="5 7" id="KW-0472">Membrane</keyword>
<evidence type="ECO:0000256" key="2">
    <source>
        <dbReference type="ARBA" id="ARBA00022679"/>
    </source>
</evidence>
<evidence type="ECO:0000256" key="7">
    <source>
        <dbReference type="SAM" id="Phobius"/>
    </source>
</evidence>
<comment type="caution">
    <text evidence="8">The sequence shown here is derived from an EMBL/GenBank/DDBJ whole genome shotgun (WGS) entry which is preliminary data.</text>
</comment>
<dbReference type="GO" id="GO:0016020">
    <property type="term" value="C:membrane"/>
    <property type="evidence" value="ECO:0007669"/>
    <property type="project" value="UniProtKB-SubCell"/>
</dbReference>
<evidence type="ECO:0000256" key="1">
    <source>
        <dbReference type="ARBA" id="ARBA00004141"/>
    </source>
</evidence>